<feature type="transmembrane region" description="Helical" evidence="1">
    <location>
        <begin position="70"/>
        <end position="86"/>
    </location>
</feature>
<dbReference type="AlphaFoldDB" id="A0A2J0YSF8"/>
<dbReference type="SUPFAM" id="SSF103481">
    <property type="entry name" value="Multidrug resistance efflux transporter EmrE"/>
    <property type="match status" value="1"/>
</dbReference>
<dbReference type="RefSeq" id="WP_157813823.1">
    <property type="nucleotide sequence ID" value="NZ_NJGD01000168.1"/>
</dbReference>
<dbReference type="InterPro" id="IPR000620">
    <property type="entry name" value="EamA_dom"/>
</dbReference>
<organism evidence="3 4">
    <name type="scientific">Rhizobium meliloti</name>
    <name type="common">Ensifer meliloti</name>
    <name type="synonym">Sinorhizobium meliloti</name>
    <dbReference type="NCBI Taxonomy" id="382"/>
    <lineage>
        <taxon>Bacteria</taxon>
        <taxon>Pseudomonadati</taxon>
        <taxon>Pseudomonadota</taxon>
        <taxon>Alphaproteobacteria</taxon>
        <taxon>Hyphomicrobiales</taxon>
        <taxon>Rhizobiaceae</taxon>
        <taxon>Sinorhizobium/Ensifer group</taxon>
        <taxon>Sinorhizobium</taxon>
    </lineage>
</organism>
<evidence type="ECO:0000313" key="4">
    <source>
        <dbReference type="Proteomes" id="UP000231987"/>
    </source>
</evidence>
<keyword evidence="1" id="KW-0812">Transmembrane</keyword>
<sequence>AAQSTQAVNLALIQTSLPVMAMILSIPFLKIWPKKNQMMGAMIALPGLAFIFSQGDLENLRKLQFGQGDLLMMTATFCWALYTVLLKRLRLPISGVTLLTTLVIMGVVMLTPFYLWEFSLKGGFELSSGN</sequence>
<protein>
    <submittedName>
        <fullName evidence="3">EamA family transporter</fullName>
    </submittedName>
</protein>
<accession>A0A2J0YSF8</accession>
<feature type="non-terminal residue" evidence="3">
    <location>
        <position position="1"/>
    </location>
</feature>
<evidence type="ECO:0000313" key="3">
    <source>
        <dbReference type="EMBL" id="PJR06185.1"/>
    </source>
</evidence>
<feature type="transmembrane region" description="Helical" evidence="1">
    <location>
        <begin position="93"/>
        <end position="116"/>
    </location>
</feature>
<proteinExistence type="predicted"/>
<name>A0A2J0YSF8_RHIML</name>
<evidence type="ECO:0000256" key="1">
    <source>
        <dbReference type="SAM" id="Phobius"/>
    </source>
</evidence>
<keyword evidence="1" id="KW-0472">Membrane</keyword>
<comment type="caution">
    <text evidence="3">The sequence shown here is derived from an EMBL/GenBank/DDBJ whole genome shotgun (WGS) entry which is preliminary data.</text>
</comment>
<feature type="transmembrane region" description="Helical" evidence="1">
    <location>
        <begin position="6"/>
        <end position="26"/>
    </location>
</feature>
<dbReference type="GO" id="GO:0016020">
    <property type="term" value="C:membrane"/>
    <property type="evidence" value="ECO:0007669"/>
    <property type="project" value="InterPro"/>
</dbReference>
<feature type="domain" description="EamA" evidence="2">
    <location>
        <begin position="2"/>
        <end position="52"/>
    </location>
</feature>
<dbReference type="Pfam" id="PF00892">
    <property type="entry name" value="EamA"/>
    <property type="match status" value="1"/>
</dbReference>
<gene>
    <name evidence="3" type="ORF">CEJ86_33790</name>
</gene>
<reference evidence="3 4" key="1">
    <citation type="submission" date="2017-06" db="EMBL/GenBank/DDBJ databases">
        <title>Ensifer strains isolated from leguminous trees and herbs display diverse denitrification phenotypes with some acting as strong N2O sinks.</title>
        <authorList>
            <person name="Woliy K."/>
            <person name="Mania D."/>
            <person name="Bakken L.R."/>
            <person name="Frostegard A."/>
        </authorList>
    </citation>
    <scope>NUCLEOTIDE SEQUENCE [LARGE SCALE GENOMIC DNA]</scope>
    <source>
        <strain evidence="3 4">AC50a</strain>
    </source>
</reference>
<evidence type="ECO:0000259" key="2">
    <source>
        <dbReference type="Pfam" id="PF00892"/>
    </source>
</evidence>
<dbReference type="EMBL" id="NJGD01000168">
    <property type="protein sequence ID" value="PJR06185.1"/>
    <property type="molecule type" value="Genomic_DNA"/>
</dbReference>
<feature type="non-terminal residue" evidence="3">
    <location>
        <position position="130"/>
    </location>
</feature>
<keyword evidence="1" id="KW-1133">Transmembrane helix</keyword>
<dbReference type="InterPro" id="IPR037185">
    <property type="entry name" value="EmrE-like"/>
</dbReference>
<dbReference type="Proteomes" id="UP000231987">
    <property type="component" value="Unassembled WGS sequence"/>
</dbReference>